<dbReference type="AlphaFoldDB" id="A0A5J4ZXP4"/>
<dbReference type="OrthoDB" id="407658at2759"/>
<dbReference type="EMBL" id="CM018048">
    <property type="protein sequence ID" value="KAA8522586.1"/>
    <property type="molecule type" value="Genomic_DNA"/>
</dbReference>
<evidence type="ECO:0000256" key="3">
    <source>
        <dbReference type="ARBA" id="ARBA00022676"/>
    </source>
</evidence>
<feature type="transmembrane region" description="Helical" evidence="11">
    <location>
        <begin position="483"/>
        <end position="505"/>
    </location>
</feature>
<dbReference type="PANTHER" id="PTHR31311:SF3">
    <property type="entry name" value="GLYCOSYLTRANSFERASE 7-RELATED"/>
    <property type="match status" value="1"/>
</dbReference>
<keyword evidence="5 11" id="KW-0812">Transmembrane</keyword>
<evidence type="ECO:0000256" key="6">
    <source>
        <dbReference type="ARBA" id="ARBA00022968"/>
    </source>
</evidence>
<dbReference type="GO" id="GO:0005768">
    <property type="term" value="C:endosome"/>
    <property type="evidence" value="ECO:0007669"/>
    <property type="project" value="TreeGrafter"/>
</dbReference>
<comment type="subcellular location">
    <subcellularLocation>
        <location evidence="1">Golgi apparatus membrane</location>
        <topology evidence="1">Single-pass type II membrane protein</topology>
    </subcellularLocation>
</comment>
<dbReference type="Proteomes" id="UP000325577">
    <property type="component" value="Linkage Group LG5"/>
</dbReference>
<keyword evidence="8" id="KW-0333">Golgi apparatus</keyword>
<evidence type="ECO:0000313" key="13">
    <source>
        <dbReference type="Proteomes" id="UP000325577"/>
    </source>
</evidence>
<evidence type="ECO:0000256" key="10">
    <source>
        <dbReference type="ARBA" id="ARBA00023180"/>
    </source>
</evidence>
<reference evidence="12 13" key="1">
    <citation type="submission" date="2019-09" db="EMBL/GenBank/DDBJ databases">
        <title>A chromosome-level genome assembly of the Chinese tupelo Nyssa sinensis.</title>
        <authorList>
            <person name="Yang X."/>
            <person name="Kang M."/>
            <person name="Yang Y."/>
            <person name="Xiong H."/>
            <person name="Wang M."/>
            <person name="Zhang Z."/>
            <person name="Wang Z."/>
            <person name="Wu H."/>
            <person name="Ma T."/>
            <person name="Liu J."/>
            <person name="Xi Z."/>
        </authorList>
    </citation>
    <scope>NUCLEOTIDE SEQUENCE [LARGE SCALE GENOMIC DNA]</scope>
    <source>
        <strain evidence="12">J267</strain>
        <tissue evidence="12">Leaf</tissue>
    </source>
</reference>
<keyword evidence="9 11" id="KW-0472">Membrane</keyword>
<gene>
    <name evidence="12" type="ORF">F0562_013053</name>
</gene>
<keyword evidence="13" id="KW-1185">Reference proteome</keyword>
<name>A0A5J4ZXP4_9ASTE</name>
<dbReference type="Gene3D" id="3.90.550.10">
    <property type="entry name" value="Spore Coat Polysaccharide Biosynthesis Protein SpsA, Chain A"/>
    <property type="match status" value="1"/>
</dbReference>
<evidence type="ECO:0000256" key="7">
    <source>
        <dbReference type="ARBA" id="ARBA00022989"/>
    </source>
</evidence>
<evidence type="ECO:0000256" key="1">
    <source>
        <dbReference type="ARBA" id="ARBA00004323"/>
    </source>
</evidence>
<sequence length="603" mass="68331">MVSPELSQFQTSSMAKHSASSKASSFLTNCFLYVGGAMAALLVVWALWSFINPGLSSKNSFSTTVDEPKTTISSELDACAGGALGCDDPSDPTFYDDPKLSYMIGQPIKNWDEKRREWLNHHPSLAAGAGDRILVVTGSQPSPCKNPIGDHLLLRLFKNKVDYCRIHGYDIFYNNVLLHPKMHSYWAKLPVVRAAMVAHPEAEWIWWVDSDAAFTDMDFRLPLERYRDHNLVVHGWAHLIHDKKSWTGLNAGVFLIRNCQWSLDLTEVWASMGPQTPNYDKWGQTLRSTFKDKIFPESDDQTGLAYLILKEKKWADKIYLEGEYYFEGYWSEIVGTLDNITDKYVRIEKGVRGLRRRHAEKVSESYGALWEQYLKDAGNGRGSWRRPFITHFTGCQPCNGDHNQMYSGENCWNGMQMALNFADNQVLRNYGFMRPDLLDSSRVSPLPIIPPKHSPVRFGLPELSQLQTSTMAKPTVLSKVSSFFKSLSVIVVGAIVCLLLVWALWSNTKPRPDLSTLMGTPESIIASERVTATDCTVDAQGFNLRCDPLETTFYDDPKFGYLIEKPVKNWDEKRREWLKQHPTFAAGVRDRILLVTGSQPSTV</sequence>
<keyword evidence="10" id="KW-0325">Glycoprotein</keyword>
<evidence type="ECO:0000256" key="2">
    <source>
        <dbReference type="ARBA" id="ARBA00005664"/>
    </source>
</evidence>
<comment type="similarity">
    <text evidence="2">Belongs to the glycosyltransferase 34 family.</text>
</comment>
<evidence type="ECO:0000256" key="11">
    <source>
        <dbReference type="SAM" id="Phobius"/>
    </source>
</evidence>
<dbReference type="InterPro" id="IPR029044">
    <property type="entry name" value="Nucleotide-diphossugar_trans"/>
</dbReference>
<feature type="transmembrane region" description="Helical" evidence="11">
    <location>
        <begin position="30"/>
        <end position="51"/>
    </location>
</feature>
<keyword evidence="4" id="KW-0808">Transferase</keyword>
<keyword evidence="3" id="KW-0328">Glycosyltransferase</keyword>
<evidence type="ECO:0000256" key="9">
    <source>
        <dbReference type="ARBA" id="ARBA00023136"/>
    </source>
</evidence>
<dbReference type="PANTHER" id="PTHR31311">
    <property type="entry name" value="XYLOGLUCAN 6-XYLOSYLTRANSFERASE 5-RELATED-RELATED"/>
    <property type="match status" value="1"/>
</dbReference>
<evidence type="ECO:0000313" key="12">
    <source>
        <dbReference type="EMBL" id="KAA8522586.1"/>
    </source>
</evidence>
<dbReference type="GO" id="GO:0000139">
    <property type="term" value="C:Golgi membrane"/>
    <property type="evidence" value="ECO:0007669"/>
    <property type="project" value="UniProtKB-SubCell"/>
</dbReference>
<dbReference type="GO" id="GO:0005802">
    <property type="term" value="C:trans-Golgi network"/>
    <property type="evidence" value="ECO:0007669"/>
    <property type="project" value="TreeGrafter"/>
</dbReference>
<evidence type="ECO:0008006" key="14">
    <source>
        <dbReference type="Google" id="ProtNLM"/>
    </source>
</evidence>
<dbReference type="Pfam" id="PF05637">
    <property type="entry name" value="Glyco_transf_34"/>
    <property type="match status" value="1"/>
</dbReference>
<keyword evidence="6" id="KW-0735">Signal-anchor</keyword>
<dbReference type="InterPro" id="IPR008630">
    <property type="entry name" value="Glyco_trans_34"/>
</dbReference>
<evidence type="ECO:0000256" key="4">
    <source>
        <dbReference type="ARBA" id="ARBA00022679"/>
    </source>
</evidence>
<accession>A0A5J4ZXP4</accession>
<evidence type="ECO:0000256" key="5">
    <source>
        <dbReference type="ARBA" id="ARBA00022692"/>
    </source>
</evidence>
<keyword evidence="7 11" id="KW-1133">Transmembrane helix</keyword>
<evidence type="ECO:0000256" key="8">
    <source>
        <dbReference type="ARBA" id="ARBA00023034"/>
    </source>
</evidence>
<proteinExistence type="inferred from homology"/>
<dbReference type="FunFam" id="3.90.550.10:FF:000127">
    <property type="entry name" value="Probable glycosyltransferase 7"/>
    <property type="match status" value="1"/>
</dbReference>
<dbReference type="GO" id="GO:0008378">
    <property type="term" value="F:galactosyltransferase activity"/>
    <property type="evidence" value="ECO:0007669"/>
    <property type="project" value="TreeGrafter"/>
</dbReference>
<organism evidence="12 13">
    <name type="scientific">Nyssa sinensis</name>
    <dbReference type="NCBI Taxonomy" id="561372"/>
    <lineage>
        <taxon>Eukaryota</taxon>
        <taxon>Viridiplantae</taxon>
        <taxon>Streptophyta</taxon>
        <taxon>Embryophyta</taxon>
        <taxon>Tracheophyta</taxon>
        <taxon>Spermatophyta</taxon>
        <taxon>Magnoliopsida</taxon>
        <taxon>eudicotyledons</taxon>
        <taxon>Gunneridae</taxon>
        <taxon>Pentapetalae</taxon>
        <taxon>asterids</taxon>
        <taxon>Cornales</taxon>
        <taxon>Nyssaceae</taxon>
        <taxon>Nyssa</taxon>
    </lineage>
</organism>
<protein>
    <recommendedName>
        <fullName evidence="14">Glycosyltransferase 7</fullName>
    </recommendedName>
</protein>